<feature type="non-terminal residue" evidence="2">
    <location>
        <position position="74"/>
    </location>
</feature>
<organism evidence="2 3">
    <name type="scientific">Trifolium medium</name>
    <dbReference type="NCBI Taxonomy" id="97028"/>
    <lineage>
        <taxon>Eukaryota</taxon>
        <taxon>Viridiplantae</taxon>
        <taxon>Streptophyta</taxon>
        <taxon>Embryophyta</taxon>
        <taxon>Tracheophyta</taxon>
        <taxon>Spermatophyta</taxon>
        <taxon>Magnoliopsida</taxon>
        <taxon>eudicotyledons</taxon>
        <taxon>Gunneridae</taxon>
        <taxon>Pentapetalae</taxon>
        <taxon>rosids</taxon>
        <taxon>fabids</taxon>
        <taxon>Fabales</taxon>
        <taxon>Fabaceae</taxon>
        <taxon>Papilionoideae</taxon>
        <taxon>50 kb inversion clade</taxon>
        <taxon>NPAAA clade</taxon>
        <taxon>Hologalegina</taxon>
        <taxon>IRL clade</taxon>
        <taxon>Trifolieae</taxon>
        <taxon>Trifolium</taxon>
    </lineage>
</organism>
<comment type="caution">
    <text evidence="2">The sequence shown here is derived from an EMBL/GenBank/DDBJ whole genome shotgun (WGS) entry which is preliminary data.</text>
</comment>
<reference evidence="2 3" key="1">
    <citation type="journal article" date="2018" name="Front. Plant Sci.">
        <title>Red Clover (Trifolium pratense) and Zigzag Clover (T. medium) - A Picture of Genomic Similarities and Differences.</title>
        <authorList>
            <person name="Dluhosova J."/>
            <person name="Istvanek J."/>
            <person name="Nedelnik J."/>
            <person name="Repkova J."/>
        </authorList>
    </citation>
    <scope>NUCLEOTIDE SEQUENCE [LARGE SCALE GENOMIC DNA]</scope>
    <source>
        <strain evidence="3">cv. 10/8</strain>
        <tissue evidence="2">Leaf</tissue>
    </source>
</reference>
<keyword evidence="3" id="KW-1185">Reference proteome</keyword>
<evidence type="ECO:0000313" key="3">
    <source>
        <dbReference type="Proteomes" id="UP000265520"/>
    </source>
</evidence>
<dbReference type="AlphaFoldDB" id="A0A392V1M4"/>
<sequence length="74" mass="7960">KKHKKKKSKSSEEKSIPTPSIQPSAETQTKENEDATPGTVLPESPPKVQEPPIDDAHQQGPPLNRESANSCMGG</sequence>
<feature type="non-terminal residue" evidence="2">
    <location>
        <position position="1"/>
    </location>
</feature>
<evidence type="ECO:0000256" key="1">
    <source>
        <dbReference type="SAM" id="MobiDB-lite"/>
    </source>
</evidence>
<dbReference type="Proteomes" id="UP000265520">
    <property type="component" value="Unassembled WGS sequence"/>
</dbReference>
<feature type="region of interest" description="Disordered" evidence="1">
    <location>
        <begin position="1"/>
        <end position="74"/>
    </location>
</feature>
<feature type="compositionally biased region" description="Polar residues" evidence="1">
    <location>
        <begin position="17"/>
        <end position="27"/>
    </location>
</feature>
<accession>A0A392V1M4</accession>
<dbReference type="EMBL" id="LXQA011016011">
    <property type="protein sequence ID" value="MCI81312.1"/>
    <property type="molecule type" value="Genomic_DNA"/>
</dbReference>
<protein>
    <submittedName>
        <fullName evidence="2">Uncharacterized protein</fullName>
    </submittedName>
</protein>
<name>A0A392V1M4_9FABA</name>
<proteinExistence type="predicted"/>
<evidence type="ECO:0000313" key="2">
    <source>
        <dbReference type="EMBL" id="MCI81312.1"/>
    </source>
</evidence>